<sequence>MCTRLVYFPEAWGETWRPFTSSGGGPSSTSRSTSIASESSSSASPTASCPALRSGAISELSDEQCSDLIGSWLESIVSSSPPDSPACPSLRLDDNWERMMTAMCGPKQLALFEMSNPQQSYLRMFPVLSPLDTYSPYSGTWLRSVIRPFRHFGLRLVMLERQQQDAVFGLWPTPAARDRFCVKRISMDARCNTYRSRPTRCQLSEVLAGEFSSGHHPVFSQWLMQWPENWTSLQPLAMDKFRQWLQLHGDC</sequence>
<evidence type="ECO:0000256" key="1">
    <source>
        <dbReference type="SAM" id="MobiDB-lite"/>
    </source>
</evidence>
<proteinExistence type="predicted"/>
<evidence type="ECO:0000313" key="2">
    <source>
        <dbReference type="EMBL" id="KKN29885.1"/>
    </source>
</evidence>
<reference evidence="2" key="1">
    <citation type="journal article" date="2015" name="Nature">
        <title>Complex archaea that bridge the gap between prokaryotes and eukaryotes.</title>
        <authorList>
            <person name="Spang A."/>
            <person name="Saw J.H."/>
            <person name="Jorgensen S.L."/>
            <person name="Zaremba-Niedzwiedzka K."/>
            <person name="Martijn J."/>
            <person name="Lind A.E."/>
            <person name="van Eijk R."/>
            <person name="Schleper C."/>
            <person name="Guy L."/>
            <person name="Ettema T.J."/>
        </authorList>
    </citation>
    <scope>NUCLEOTIDE SEQUENCE</scope>
</reference>
<protein>
    <submittedName>
        <fullName evidence="2">Uncharacterized protein</fullName>
    </submittedName>
</protein>
<feature type="region of interest" description="Disordered" evidence="1">
    <location>
        <begin position="18"/>
        <end position="48"/>
    </location>
</feature>
<feature type="compositionally biased region" description="Low complexity" evidence="1">
    <location>
        <begin position="27"/>
        <end position="48"/>
    </location>
</feature>
<accession>A0A0F9PDL1</accession>
<dbReference type="EMBL" id="LAZR01002451">
    <property type="protein sequence ID" value="KKN29885.1"/>
    <property type="molecule type" value="Genomic_DNA"/>
</dbReference>
<gene>
    <name evidence="2" type="ORF">LCGC14_0839630</name>
</gene>
<organism evidence="2">
    <name type="scientific">marine sediment metagenome</name>
    <dbReference type="NCBI Taxonomy" id="412755"/>
    <lineage>
        <taxon>unclassified sequences</taxon>
        <taxon>metagenomes</taxon>
        <taxon>ecological metagenomes</taxon>
    </lineage>
</organism>
<dbReference type="AlphaFoldDB" id="A0A0F9PDL1"/>
<name>A0A0F9PDL1_9ZZZZ</name>
<comment type="caution">
    <text evidence="2">The sequence shown here is derived from an EMBL/GenBank/DDBJ whole genome shotgun (WGS) entry which is preliminary data.</text>
</comment>